<dbReference type="GO" id="GO:0016787">
    <property type="term" value="F:hydrolase activity"/>
    <property type="evidence" value="ECO:0007669"/>
    <property type="project" value="UniProtKB-KW"/>
</dbReference>
<dbReference type="RefSeq" id="WP_160733021.1">
    <property type="nucleotide sequence ID" value="NZ_WTYO01000002.1"/>
</dbReference>
<dbReference type="InterPro" id="IPR029058">
    <property type="entry name" value="AB_hydrolase_fold"/>
</dbReference>
<dbReference type="Gene3D" id="3.40.50.1820">
    <property type="entry name" value="alpha/beta hydrolase"/>
    <property type="match status" value="1"/>
</dbReference>
<dbReference type="PANTHER" id="PTHR40841">
    <property type="entry name" value="SIDEROPHORE TRIACETYLFUSARININE C ESTERASE"/>
    <property type="match status" value="1"/>
</dbReference>
<protein>
    <submittedName>
        <fullName evidence="4">Alpha/beta hydrolase</fullName>
    </submittedName>
</protein>
<comment type="similarity">
    <text evidence="1">Belongs to the esterase D family.</text>
</comment>
<dbReference type="EMBL" id="WTYO01000002">
    <property type="protein sequence ID" value="MXO68382.1"/>
    <property type="molecule type" value="Genomic_DNA"/>
</dbReference>
<dbReference type="PANTHER" id="PTHR40841:SF2">
    <property type="entry name" value="SIDEROPHORE-DEGRADING ESTERASE (EUROFUNG)"/>
    <property type="match status" value="1"/>
</dbReference>
<reference evidence="4 5" key="1">
    <citation type="submission" date="2019-12" db="EMBL/GenBank/DDBJ databases">
        <title>Genomic-based taxomic classification of the family Erythrobacteraceae.</title>
        <authorList>
            <person name="Xu L."/>
        </authorList>
    </citation>
    <scope>NUCLEOTIDE SEQUENCE [LARGE SCALE GENOMIC DNA]</scope>
    <source>
        <strain evidence="4 5">H32</strain>
    </source>
</reference>
<sequence length="271" mass="29532">MTAPANPAANLRALPLPAGGHGDDYTLHLSIPEGDMPAAGWPLLLLLEAQMCMATAVETMQRMARRSDATGVRAMAVAGLAARDPANTQARRRDFATPGGGEGQRQANGQAPAFLDFLERTVLPQLDEAAPLDVARRTLFGHSLAGYFTLWSLAQRPALFHRHVALSPSIWWDREALFAGIDRIAELGPQAFLAAGEWEGELPPWQAGLPGSESALERRKSRRMTANARDLAERIARHPRARAEFHLYPDEDHASIVTAAMPRALRFAARP</sequence>
<dbReference type="Proteomes" id="UP000444401">
    <property type="component" value="Unassembled WGS sequence"/>
</dbReference>
<evidence type="ECO:0000256" key="1">
    <source>
        <dbReference type="ARBA" id="ARBA00005622"/>
    </source>
</evidence>
<dbReference type="Pfam" id="PF00756">
    <property type="entry name" value="Esterase"/>
    <property type="match status" value="1"/>
</dbReference>
<keyword evidence="5" id="KW-1185">Reference proteome</keyword>
<evidence type="ECO:0000256" key="2">
    <source>
        <dbReference type="ARBA" id="ARBA00022801"/>
    </source>
</evidence>
<evidence type="ECO:0000256" key="3">
    <source>
        <dbReference type="SAM" id="MobiDB-lite"/>
    </source>
</evidence>
<evidence type="ECO:0000313" key="4">
    <source>
        <dbReference type="EMBL" id="MXO68382.1"/>
    </source>
</evidence>
<gene>
    <name evidence="4" type="ORF">GRI72_06025</name>
</gene>
<dbReference type="SUPFAM" id="SSF53474">
    <property type="entry name" value="alpha/beta-Hydrolases"/>
    <property type="match status" value="1"/>
</dbReference>
<feature type="region of interest" description="Disordered" evidence="3">
    <location>
        <begin position="83"/>
        <end position="108"/>
    </location>
</feature>
<dbReference type="InterPro" id="IPR052558">
    <property type="entry name" value="Siderophore_Hydrolase_D"/>
</dbReference>
<name>A0ABW9UWU7_9SPHN</name>
<dbReference type="InterPro" id="IPR000801">
    <property type="entry name" value="Esterase-like"/>
</dbReference>
<organism evidence="4 5">
    <name type="scientific">Pelagerythrobacter marinus</name>
    <dbReference type="NCBI Taxonomy" id="538382"/>
    <lineage>
        <taxon>Bacteria</taxon>
        <taxon>Pseudomonadati</taxon>
        <taxon>Pseudomonadota</taxon>
        <taxon>Alphaproteobacteria</taxon>
        <taxon>Sphingomonadales</taxon>
        <taxon>Erythrobacteraceae</taxon>
        <taxon>Pelagerythrobacter</taxon>
    </lineage>
</organism>
<accession>A0ABW9UWU7</accession>
<proteinExistence type="inferred from homology"/>
<comment type="caution">
    <text evidence="4">The sequence shown here is derived from an EMBL/GenBank/DDBJ whole genome shotgun (WGS) entry which is preliminary data.</text>
</comment>
<keyword evidence="2 4" id="KW-0378">Hydrolase</keyword>
<evidence type="ECO:0000313" key="5">
    <source>
        <dbReference type="Proteomes" id="UP000444401"/>
    </source>
</evidence>